<sequence>MLNCYSNASRWPGRVQRPGRAGRGGWPAPKPPRVGLAAAAPPLLLEATARRLPAARGPRRRSPLQALPRHGLCRCSWVDTAASPKAGAHASSAAAAGRGKREQRAAAPRSGRSRGPPLLLAMEGAEEELALGVRRRSPVEEEQGRRRRSPLADGRGAGDRRGRASQRLAGGGGAGEESCVRGRSSRAGGRELQGAGAGAPRGSGSRPPSLAVSSPAPPPAHAWRRRRSRGGGGPTAERGAGGEEPSRAGRGAMRTGRCARRRGGERPVDEQGPGAHGAWDERGGAWRREPAGVAGFERGLLLLPWRTGMPARPRTSASSAPSSPRTTAASTTPVE</sequence>
<organism evidence="2 3">
    <name type="scientific">Panicum virgatum</name>
    <name type="common">Blackwell switchgrass</name>
    <dbReference type="NCBI Taxonomy" id="38727"/>
    <lineage>
        <taxon>Eukaryota</taxon>
        <taxon>Viridiplantae</taxon>
        <taxon>Streptophyta</taxon>
        <taxon>Embryophyta</taxon>
        <taxon>Tracheophyta</taxon>
        <taxon>Spermatophyta</taxon>
        <taxon>Magnoliopsida</taxon>
        <taxon>Liliopsida</taxon>
        <taxon>Poales</taxon>
        <taxon>Poaceae</taxon>
        <taxon>PACMAD clade</taxon>
        <taxon>Panicoideae</taxon>
        <taxon>Panicodae</taxon>
        <taxon>Paniceae</taxon>
        <taxon>Panicinae</taxon>
        <taxon>Panicum</taxon>
        <taxon>Panicum sect. Hiantes</taxon>
    </lineage>
</organism>
<protein>
    <submittedName>
        <fullName evidence="2">Uncharacterized protein</fullName>
    </submittedName>
</protein>
<comment type="caution">
    <text evidence="2">The sequence shown here is derived from an EMBL/GenBank/DDBJ whole genome shotgun (WGS) entry which is preliminary data.</text>
</comment>
<dbReference type="Proteomes" id="UP000823388">
    <property type="component" value="Chromosome 2N"/>
</dbReference>
<keyword evidence="3" id="KW-1185">Reference proteome</keyword>
<feature type="region of interest" description="Disordered" evidence="1">
    <location>
        <begin position="308"/>
        <end position="335"/>
    </location>
</feature>
<dbReference type="AlphaFoldDB" id="A0A8T0V4P6"/>
<feature type="region of interest" description="Disordered" evidence="1">
    <location>
        <begin position="131"/>
        <end position="286"/>
    </location>
</feature>
<feature type="compositionally biased region" description="Low complexity" evidence="1">
    <location>
        <begin position="202"/>
        <end position="214"/>
    </location>
</feature>
<feature type="compositionally biased region" description="Low complexity" evidence="1">
    <location>
        <begin position="88"/>
        <end position="97"/>
    </location>
</feature>
<dbReference type="EMBL" id="CM029040">
    <property type="protein sequence ID" value="KAG2631392.1"/>
    <property type="molecule type" value="Genomic_DNA"/>
</dbReference>
<name>A0A8T0V4P6_PANVG</name>
<reference evidence="2" key="1">
    <citation type="submission" date="2020-05" db="EMBL/GenBank/DDBJ databases">
        <title>WGS assembly of Panicum virgatum.</title>
        <authorList>
            <person name="Lovell J.T."/>
            <person name="Jenkins J."/>
            <person name="Shu S."/>
            <person name="Juenger T.E."/>
            <person name="Schmutz J."/>
        </authorList>
    </citation>
    <scope>NUCLEOTIDE SEQUENCE</scope>
    <source>
        <strain evidence="2">AP13</strain>
    </source>
</reference>
<gene>
    <name evidence="2" type="ORF">PVAP13_2NG029886</name>
</gene>
<accession>A0A8T0V4P6</accession>
<feature type="compositionally biased region" description="Low complexity" evidence="1">
    <location>
        <begin position="310"/>
        <end position="335"/>
    </location>
</feature>
<feature type="region of interest" description="Disordered" evidence="1">
    <location>
        <begin position="88"/>
        <end position="118"/>
    </location>
</feature>
<feature type="compositionally biased region" description="Low complexity" evidence="1">
    <location>
        <begin position="105"/>
        <end position="118"/>
    </location>
</feature>
<evidence type="ECO:0000313" key="3">
    <source>
        <dbReference type="Proteomes" id="UP000823388"/>
    </source>
</evidence>
<proteinExistence type="predicted"/>
<evidence type="ECO:0000256" key="1">
    <source>
        <dbReference type="SAM" id="MobiDB-lite"/>
    </source>
</evidence>
<feature type="region of interest" description="Disordered" evidence="1">
    <location>
        <begin position="1"/>
        <end position="34"/>
    </location>
</feature>
<evidence type="ECO:0000313" key="2">
    <source>
        <dbReference type="EMBL" id="KAG2631392.1"/>
    </source>
</evidence>